<dbReference type="EMBL" id="LNIX01000067">
    <property type="protein sequence ID" value="OXA36975.1"/>
    <property type="molecule type" value="Genomic_DNA"/>
</dbReference>
<reference evidence="1 2" key="1">
    <citation type="submission" date="2015-12" db="EMBL/GenBank/DDBJ databases">
        <title>The genome of Folsomia candida.</title>
        <authorList>
            <person name="Faddeeva A."/>
            <person name="Derks M.F."/>
            <person name="Anvar Y."/>
            <person name="Smit S."/>
            <person name="Van Straalen N."/>
            <person name="Roelofs D."/>
        </authorList>
    </citation>
    <scope>NUCLEOTIDE SEQUENCE [LARGE SCALE GENOMIC DNA]</scope>
    <source>
        <strain evidence="1 2">VU population</strain>
        <tissue evidence="1">Whole body</tissue>
    </source>
</reference>
<name>A0A226CU53_FOLCA</name>
<organism evidence="1 2">
    <name type="scientific">Folsomia candida</name>
    <name type="common">Springtail</name>
    <dbReference type="NCBI Taxonomy" id="158441"/>
    <lineage>
        <taxon>Eukaryota</taxon>
        <taxon>Metazoa</taxon>
        <taxon>Ecdysozoa</taxon>
        <taxon>Arthropoda</taxon>
        <taxon>Hexapoda</taxon>
        <taxon>Collembola</taxon>
        <taxon>Entomobryomorpha</taxon>
        <taxon>Isotomoidea</taxon>
        <taxon>Isotomidae</taxon>
        <taxon>Proisotominae</taxon>
        <taxon>Folsomia</taxon>
    </lineage>
</organism>
<sequence>MTPRNYQPTRLNGFVNFTFPNVTHPIFGTATVTGQFKRIKPHIFRLEVEPCVIEELSNKYCKLADQFGFRNHQFKRYSIKTIILTSIQTSLYWMPGVEPTSNEMDFIIRFFTWLWFLDDVMEEDWASREVNFDKYKSSELKAVHNVYLSIFRGNNEIHYDKIMFPKQRNFLPLCALAEDIVKIGKHILGECYDNIVEKSFIISLKNYLDSNQWFTLNPVDGRYNLATFQFWRVSNAATSVALDVIAMMQNIRISTEMRSHPAFVRMISIAESNVQLVNDVLGVATDFGYGGADVYSELVFRVLCKNESLQGAIDAMCCKINEDLEDLILIKETLTMVFGEDENLENLFDVIDSFIDGQHLVYVENIRYKCKRGFVRLTRDEAQDADAASRRENVAIDQREINPEHPTCLLARVRYVFKGQCD</sequence>
<dbReference type="Proteomes" id="UP000198287">
    <property type="component" value="Unassembled WGS sequence"/>
</dbReference>
<dbReference type="AlphaFoldDB" id="A0A226CU53"/>
<comment type="caution">
    <text evidence="1">The sequence shown here is derived from an EMBL/GenBank/DDBJ whole genome shotgun (WGS) entry which is preliminary data.</text>
</comment>
<evidence type="ECO:0000313" key="1">
    <source>
        <dbReference type="EMBL" id="OXA36975.1"/>
    </source>
</evidence>
<dbReference type="OrthoDB" id="6486656at2759"/>
<evidence type="ECO:0008006" key="3">
    <source>
        <dbReference type="Google" id="ProtNLM"/>
    </source>
</evidence>
<keyword evidence="2" id="KW-1185">Reference proteome</keyword>
<accession>A0A226CU53</accession>
<protein>
    <recommendedName>
        <fullName evidence="3">Terpene synthase</fullName>
    </recommendedName>
</protein>
<dbReference type="Gene3D" id="1.10.600.10">
    <property type="entry name" value="Farnesyl Diphosphate Synthase"/>
    <property type="match status" value="1"/>
</dbReference>
<evidence type="ECO:0000313" key="2">
    <source>
        <dbReference type="Proteomes" id="UP000198287"/>
    </source>
</evidence>
<proteinExistence type="predicted"/>
<dbReference type="InterPro" id="IPR008949">
    <property type="entry name" value="Isoprenoid_synthase_dom_sf"/>
</dbReference>
<dbReference type="SUPFAM" id="SSF48576">
    <property type="entry name" value="Terpenoid synthases"/>
    <property type="match status" value="1"/>
</dbReference>
<gene>
    <name evidence="1" type="ORF">Fcan01_28256</name>
</gene>
<dbReference type="Pfam" id="PF19086">
    <property type="entry name" value="Terpene_syn_C_2"/>
    <property type="match status" value="1"/>
</dbReference>